<feature type="domain" description="DUF4253" evidence="2">
    <location>
        <begin position="165"/>
        <end position="275"/>
    </location>
</feature>
<reference evidence="3 4" key="1">
    <citation type="journal article" date="2012" name="BMC Genomics">
        <title>Complete genome sequence of Saccharothrix espanaensis DSM 44229T and comparison to the other completely sequenced Pseudonocardiaceae.</title>
        <authorList>
            <person name="Strobel T."/>
            <person name="Al-Dilaimi A."/>
            <person name="Blom J."/>
            <person name="Gessner A."/>
            <person name="Kalinowski J."/>
            <person name="Luzhetska M."/>
            <person name="Puhler A."/>
            <person name="Szczepanowski R."/>
            <person name="Bechthold A."/>
            <person name="Ruckert C."/>
        </authorList>
    </citation>
    <scope>NUCLEOTIDE SEQUENCE [LARGE SCALE GENOMIC DNA]</scope>
    <source>
        <strain evidence="4">ATCC 51144 / DSM 44229 / JCM 9112 / NBRC 15066 / NRRL 15764</strain>
    </source>
</reference>
<dbReference type="KEGG" id="sesp:BN6_44430"/>
<evidence type="ECO:0000313" key="3">
    <source>
        <dbReference type="EMBL" id="CCH31724.1"/>
    </source>
</evidence>
<accession>K0K4D3</accession>
<feature type="region of interest" description="Disordered" evidence="1">
    <location>
        <begin position="111"/>
        <end position="148"/>
    </location>
</feature>
<name>K0K4D3_SACES</name>
<dbReference type="Proteomes" id="UP000006281">
    <property type="component" value="Chromosome"/>
</dbReference>
<dbReference type="RefSeq" id="WP_015101836.1">
    <property type="nucleotide sequence ID" value="NC_019673.1"/>
</dbReference>
<evidence type="ECO:0000259" key="2">
    <source>
        <dbReference type="Pfam" id="PF14062"/>
    </source>
</evidence>
<gene>
    <name evidence="3" type="ordered locus">BN6_44430</name>
</gene>
<evidence type="ECO:0000313" key="4">
    <source>
        <dbReference type="Proteomes" id="UP000006281"/>
    </source>
</evidence>
<dbReference type="BioCyc" id="SESP1179773:BN6_RS21515-MONOMER"/>
<dbReference type="PATRIC" id="fig|1179773.3.peg.4450"/>
<dbReference type="eggNOG" id="ENOG5032XD0">
    <property type="taxonomic scope" value="Bacteria"/>
</dbReference>
<dbReference type="HOGENOM" id="CLU_092809_0_0_11"/>
<protein>
    <recommendedName>
        <fullName evidence="2">DUF4253 domain-containing protein</fullName>
    </recommendedName>
</protein>
<dbReference type="Pfam" id="PF14062">
    <property type="entry name" value="DUF4253"/>
    <property type="match status" value="1"/>
</dbReference>
<dbReference type="EMBL" id="HE804045">
    <property type="protein sequence ID" value="CCH31724.1"/>
    <property type="molecule type" value="Genomic_DNA"/>
</dbReference>
<proteinExistence type="predicted"/>
<sequence length="275" mass="29956">MTSETSPDLAALFPDADARRPLSIPLPPGRLVVPEDEERPVLWLSDAPPRLDLWRRLRAEHPESGLWPLMLEPLHDNEEFRPWGVGELATAGMSSPDGHDAEALLSRWWAGHTSGESPEDDQRGLTAPFGRQWPGLAAPSAGTADPGAEADDVAEVLGSVLDSMRLGLVAAGRGADALTAVGWTGPVNYTGDTAEISAVVRGWEDRFGARVVGVGFATLYLSVANRPATMEDALRVAAEHFAFCPDNFWQGRRSETLTTYAERLLSDEGWTFWWD</sequence>
<keyword evidence="4" id="KW-1185">Reference proteome</keyword>
<organism evidence="3 4">
    <name type="scientific">Saccharothrix espanaensis (strain ATCC 51144 / DSM 44229 / JCM 9112 / NBRC 15066 / NRRL 15764)</name>
    <dbReference type="NCBI Taxonomy" id="1179773"/>
    <lineage>
        <taxon>Bacteria</taxon>
        <taxon>Bacillati</taxon>
        <taxon>Actinomycetota</taxon>
        <taxon>Actinomycetes</taxon>
        <taxon>Pseudonocardiales</taxon>
        <taxon>Pseudonocardiaceae</taxon>
        <taxon>Saccharothrix</taxon>
    </lineage>
</organism>
<feature type="region of interest" description="Disordered" evidence="1">
    <location>
        <begin position="1"/>
        <end position="31"/>
    </location>
</feature>
<dbReference type="AlphaFoldDB" id="K0K4D3"/>
<evidence type="ECO:0000256" key="1">
    <source>
        <dbReference type="SAM" id="MobiDB-lite"/>
    </source>
</evidence>
<dbReference type="InterPro" id="IPR025349">
    <property type="entry name" value="DUF4253"/>
</dbReference>
<dbReference type="STRING" id="1179773.BN6_44430"/>